<evidence type="ECO:0000313" key="2">
    <source>
        <dbReference type="Proteomes" id="UP001295740"/>
    </source>
</evidence>
<evidence type="ECO:0000313" key="1">
    <source>
        <dbReference type="EMBL" id="CAJ2508748.1"/>
    </source>
</evidence>
<protein>
    <submittedName>
        <fullName evidence="1">Uu.00g137740.m01.CDS01</fullName>
    </submittedName>
</protein>
<dbReference type="AlphaFoldDB" id="A0AAI8YL05"/>
<keyword evidence="2" id="KW-1185">Reference proteome</keyword>
<dbReference type="EMBL" id="CAUWAG010000012">
    <property type="protein sequence ID" value="CAJ2508748.1"/>
    <property type="molecule type" value="Genomic_DNA"/>
</dbReference>
<reference evidence="1" key="1">
    <citation type="submission" date="2023-10" db="EMBL/GenBank/DDBJ databases">
        <authorList>
            <person name="Hackl T."/>
        </authorList>
    </citation>
    <scope>NUCLEOTIDE SEQUENCE</scope>
</reference>
<organism evidence="1 2">
    <name type="scientific">Anthostomella pinea</name>
    <dbReference type="NCBI Taxonomy" id="933095"/>
    <lineage>
        <taxon>Eukaryota</taxon>
        <taxon>Fungi</taxon>
        <taxon>Dikarya</taxon>
        <taxon>Ascomycota</taxon>
        <taxon>Pezizomycotina</taxon>
        <taxon>Sordariomycetes</taxon>
        <taxon>Xylariomycetidae</taxon>
        <taxon>Xylariales</taxon>
        <taxon>Xylariaceae</taxon>
        <taxon>Anthostomella</taxon>
    </lineage>
</organism>
<dbReference type="Proteomes" id="UP001295740">
    <property type="component" value="Unassembled WGS sequence"/>
</dbReference>
<gene>
    <name evidence="1" type="ORF">KHLLAP_LOCUS9216</name>
</gene>
<name>A0AAI8YL05_9PEZI</name>
<comment type="caution">
    <text evidence="1">The sequence shown here is derived from an EMBL/GenBank/DDBJ whole genome shotgun (WGS) entry which is preliminary data.</text>
</comment>
<accession>A0AAI8YL05</accession>
<sequence length="164" mass="18378">METITSGPAPGSTTPSPYAAVANGVSQGLTVERDNTECLNLLAHKQASDSVNPLPALWIPRRSSRCSRLPRLISVDIEEFVFSSRLSMRLYRFALHDAMHVGYAQYFVVTAFLQWSKYHRELAAEQHSDDIPFQHEMRSQAWPSICGNGEAAIMADFQHLVMIL</sequence>
<proteinExistence type="predicted"/>